<evidence type="ECO:0000256" key="2">
    <source>
        <dbReference type="ARBA" id="ARBA00011903"/>
    </source>
</evidence>
<evidence type="ECO:0000256" key="5">
    <source>
        <dbReference type="ARBA" id="ARBA00022777"/>
    </source>
</evidence>
<name>A0A1H3ELL8_9BACI</name>
<dbReference type="RefSeq" id="WP_407690266.1">
    <property type="nucleotide sequence ID" value="NZ_FNOS01000003.1"/>
</dbReference>
<gene>
    <name evidence="10" type="ORF">SAMN04488081_1281</name>
</gene>
<dbReference type="EMBL" id="FNOS01000003">
    <property type="protein sequence ID" value="SDX79457.1"/>
    <property type="molecule type" value="Genomic_DNA"/>
</dbReference>
<organism evidence="10 11">
    <name type="scientific">Salimicrobium album</name>
    <dbReference type="NCBI Taxonomy" id="50717"/>
    <lineage>
        <taxon>Bacteria</taxon>
        <taxon>Bacillati</taxon>
        <taxon>Bacillota</taxon>
        <taxon>Bacilli</taxon>
        <taxon>Bacillales</taxon>
        <taxon>Bacillaceae</taxon>
        <taxon>Salimicrobium</taxon>
    </lineage>
</organism>
<protein>
    <recommendedName>
        <fullName evidence="2">non-specific protein-tyrosine kinase</fullName>
        <ecNumber evidence="2">2.7.10.2</ecNumber>
    </recommendedName>
</protein>
<dbReference type="NCBIfam" id="TIGR01007">
    <property type="entry name" value="eps_fam"/>
    <property type="match status" value="1"/>
</dbReference>
<keyword evidence="6" id="KW-0067">ATP-binding</keyword>
<dbReference type="PANTHER" id="PTHR32309:SF13">
    <property type="entry name" value="FERRIC ENTEROBACTIN TRANSPORT PROTEIN FEPE"/>
    <property type="match status" value="1"/>
</dbReference>
<dbReference type="EC" id="2.7.10.2" evidence="2"/>
<keyword evidence="5" id="KW-0418">Kinase</keyword>
<evidence type="ECO:0000256" key="8">
    <source>
        <dbReference type="ARBA" id="ARBA00051245"/>
    </source>
</evidence>
<dbReference type="InterPro" id="IPR005702">
    <property type="entry name" value="Wzc-like_C"/>
</dbReference>
<dbReference type="PANTHER" id="PTHR32309">
    <property type="entry name" value="TYROSINE-PROTEIN KINASE"/>
    <property type="match status" value="1"/>
</dbReference>
<comment type="catalytic activity">
    <reaction evidence="8">
        <text>L-tyrosyl-[protein] + ATP = O-phospho-L-tyrosyl-[protein] + ADP + H(+)</text>
        <dbReference type="Rhea" id="RHEA:10596"/>
        <dbReference type="Rhea" id="RHEA-COMP:10136"/>
        <dbReference type="Rhea" id="RHEA-COMP:20101"/>
        <dbReference type="ChEBI" id="CHEBI:15378"/>
        <dbReference type="ChEBI" id="CHEBI:30616"/>
        <dbReference type="ChEBI" id="CHEBI:46858"/>
        <dbReference type="ChEBI" id="CHEBI:61978"/>
        <dbReference type="ChEBI" id="CHEBI:456216"/>
        <dbReference type="EC" id="2.7.10.2"/>
    </reaction>
</comment>
<keyword evidence="11" id="KW-1185">Reference proteome</keyword>
<evidence type="ECO:0000256" key="4">
    <source>
        <dbReference type="ARBA" id="ARBA00022741"/>
    </source>
</evidence>
<dbReference type="CDD" id="cd05387">
    <property type="entry name" value="BY-kinase"/>
    <property type="match status" value="1"/>
</dbReference>
<accession>A0A1H3ELL8</accession>
<sequence>MVLKRRKHSPLMKRSLIAHENPMSPISEQYRTIRTNLDFASVDRELHMMTVTSAGPSEGKSLTTANLAVVFAQQGKKVLLVDADMRKPTVHYTFRLDNVAGLSNYIAGHDHSLTNLINGSRVENLDIMTSGPIPPNPSELLGSQKMKDFLQEVKQEYDLVIFDSPPVLAVTDSQVLTSQTNGTLLVVRNKRTEKEAAKRAKELLEQAKANVLGMVLNDVPQKESGYYVYYGTEK</sequence>
<dbReference type="Proteomes" id="UP000198647">
    <property type="component" value="Unassembled WGS sequence"/>
</dbReference>
<dbReference type="Pfam" id="PF13614">
    <property type="entry name" value="AAA_31"/>
    <property type="match status" value="1"/>
</dbReference>
<dbReference type="InterPro" id="IPR050445">
    <property type="entry name" value="Bact_polysacc_biosynth/exp"/>
</dbReference>
<evidence type="ECO:0000256" key="3">
    <source>
        <dbReference type="ARBA" id="ARBA00022679"/>
    </source>
</evidence>
<evidence type="ECO:0000313" key="10">
    <source>
        <dbReference type="EMBL" id="SDX79457.1"/>
    </source>
</evidence>
<dbReference type="Gene3D" id="3.40.50.300">
    <property type="entry name" value="P-loop containing nucleotide triphosphate hydrolases"/>
    <property type="match status" value="1"/>
</dbReference>
<evidence type="ECO:0000256" key="1">
    <source>
        <dbReference type="ARBA" id="ARBA00007316"/>
    </source>
</evidence>
<dbReference type="InterPro" id="IPR027417">
    <property type="entry name" value="P-loop_NTPase"/>
</dbReference>
<evidence type="ECO:0000313" key="11">
    <source>
        <dbReference type="Proteomes" id="UP000198647"/>
    </source>
</evidence>
<evidence type="ECO:0000259" key="9">
    <source>
        <dbReference type="Pfam" id="PF13614"/>
    </source>
</evidence>
<keyword evidence="7" id="KW-0829">Tyrosine-protein kinase</keyword>
<feature type="domain" description="AAA" evidence="9">
    <location>
        <begin position="59"/>
        <end position="179"/>
    </location>
</feature>
<evidence type="ECO:0000256" key="6">
    <source>
        <dbReference type="ARBA" id="ARBA00022840"/>
    </source>
</evidence>
<evidence type="ECO:0000256" key="7">
    <source>
        <dbReference type="ARBA" id="ARBA00023137"/>
    </source>
</evidence>
<proteinExistence type="inferred from homology"/>
<comment type="similarity">
    <text evidence="1">Belongs to the CpsD/CapB family.</text>
</comment>
<keyword evidence="4" id="KW-0547">Nucleotide-binding</keyword>
<dbReference type="SUPFAM" id="SSF52540">
    <property type="entry name" value="P-loop containing nucleoside triphosphate hydrolases"/>
    <property type="match status" value="1"/>
</dbReference>
<reference evidence="10 11" key="1">
    <citation type="submission" date="2016-10" db="EMBL/GenBank/DDBJ databases">
        <authorList>
            <person name="Varghese N."/>
            <person name="Submissions S."/>
        </authorList>
    </citation>
    <scope>NUCLEOTIDE SEQUENCE [LARGE SCALE GENOMIC DNA]</scope>
    <source>
        <strain evidence="10 11">DSM 20748</strain>
    </source>
</reference>
<dbReference type="InterPro" id="IPR025669">
    <property type="entry name" value="AAA_dom"/>
</dbReference>
<comment type="caution">
    <text evidence="10">The sequence shown here is derived from an EMBL/GenBank/DDBJ whole genome shotgun (WGS) entry which is preliminary data.</text>
</comment>
<keyword evidence="3" id="KW-0808">Transferase</keyword>